<feature type="domain" description="RNA polymerase sigma factor 70 region 4 type 2" evidence="3">
    <location>
        <begin position="109"/>
        <end position="160"/>
    </location>
</feature>
<evidence type="ECO:0000259" key="2">
    <source>
        <dbReference type="Pfam" id="PF04542"/>
    </source>
</evidence>
<dbReference type="InterPro" id="IPR036388">
    <property type="entry name" value="WH-like_DNA-bd_sf"/>
</dbReference>
<dbReference type="NCBIfam" id="TIGR02937">
    <property type="entry name" value="sigma70-ECF"/>
    <property type="match status" value="1"/>
</dbReference>
<evidence type="ECO:0000259" key="3">
    <source>
        <dbReference type="Pfam" id="PF08281"/>
    </source>
</evidence>
<dbReference type="EMBL" id="VBPB01000066">
    <property type="protein sequence ID" value="TMQ73506.1"/>
    <property type="molecule type" value="Genomic_DNA"/>
</dbReference>
<feature type="domain" description="DUF6596" evidence="4">
    <location>
        <begin position="178"/>
        <end position="278"/>
    </location>
</feature>
<organism evidence="5 6">
    <name type="scientific">Eiseniibacteriota bacterium</name>
    <dbReference type="NCBI Taxonomy" id="2212470"/>
    <lineage>
        <taxon>Bacteria</taxon>
        <taxon>Candidatus Eiseniibacteriota</taxon>
    </lineage>
</organism>
<dbReference type="Pfam" id="PF20239">
    <property type="entry name" value="DUF6596"/>
    <property type="match status" value="1"/>
</dbReference>
<dbReference type="InterPro" id="IPR013324">
    <property type="entry name" value="RNA_pol_sigma_r3/r4-like"/>
</dbReference>
<name>A0A538UC86_UNCEI</name>
<dbReference type="GO" id="GO:0006352">
    <property type="term" value="P:DNA-templated transcription initiation"/>
    <property type="evidence" value="ECO:0007669"/>
    <property type="project" value="InterPro"/>
</dbReference>
<dbReference type="PANTHER" id="PTHR47756">
    <property type="entry name" value="BLL6612 PROTEIN-RELATED"/>
    <property type="match status" value="1"/>
</dbReference>
<dbReference type="GO" id="GO:0003677">
    <property type="term" value="F:DNA binding"/>
    <property type="evidence" value="ECO:0007669"/>
    <property type="project" value="InterPro"/>
</dbReference>
<feature type="region of interest" description="Disordered" evidence="1">
    <location>
        <begin position="412"/>
        <end position="433"/>
    </location>
</feature>
<dbReference type="Proteomes" id="UP000319771">
    <property type="component" value="Unassembled WGS sequence"/>
</dbReference>
<sequence>MVIEHFYREEFGRVLATVIRSIGDFHVAEEAVQEAFAVALERWPRDGYPRNPRAWVVAIAPNKAIDVLRRAGRLENIRAELRQTIESDSGPELPDVLDAAIPDERLRLIFTCCHPALSLESQVALALRTLCGLSTDEIARAFLIAPPTLAQRLVRAKRKIAEAGIPYEVPPPDVLPERLDAVMAVVYLVFNEGYSASCGDALVRPDLSREAIRLGRLLAEQMPASPEARGLLALMLLHDARREARTTPDGEIVLLEEQDRTRWNRALIEEGLALASDALVAEPAGPYALQAAIVAEHARARRAEATDWRAIARHYEALVRARPGPIVELNRAIAVAMADGSAAGLALVADLERRGELADYYLLWATEADLLRRLGRSDEAARCYRRALERVGTGPERRYLERRLAEVERDCHATTAEQPATPATCPPPASWPR</sequence>
<feature type="domain" description="RNA polymerase sigma-70 region 2" evidence="2">
    <location>
        <begin position="7"/>
        <end position="73"/>
    </location>
</feature>
<evidence type="ECO:0000256" key="1">
    <source>
        <dbReference type="SAM" id="MobiDB-lite"/>
    </source>
</evidence>
<gene>
    <name evidence="5" type="ORF">E6K81_04370</name>
</gene>
<dbReference type="AlphaFoldDB" id="A0A538UC86"/>
<accession>A0A538UC86</accession>
<comment type="caution">
    <text evidence="5">The sequence shown here is derived from an EMBL/GenBank/DDBJ whole genome shotgun (WGS) entry which is preliminary data.</text>
</comment>
<evidence type="ECO:0000313" key="5">
    <source>
        <dbReference type="EMBL" id="TMQ73506.1"/>
    </source>
</evidence>
<dbReference type="InterPro" id="IPR046531">
    <property type="entry name" value="DUF6596"/>
</dbReference>
<dbReference type="InterPro" id="IPR013249">
    <property type="entry name" value="RNA_pol_sigma70_r4_t2"/>
</dbReference>
<dbReference type="Gene3D" id="1.10.10.10">
    <property type="entry name" value="Winged helix-like DNA-binding domain superfamily/Winged helix DNA-binding domain"/>
    <property type="match status" value="1"/>
</dbReference>
<dbReference type="Pfam" id="PF04542">
    <property type="entry name" value="Sigma70_r2"/>
    <property type="match status" value="1"/>
</dbReference>
<protein>
    <submittedName>
        <fullName evidence="5">RNA polymerase sigma factor</fullName>
    </submittedName>
</protein>
<proteinExistence type="predicted"/>
<dbReference type="InterPro" id="IPR013325">
    <property type="entry name" value="RNA_pol_sigma_r2"/>
</dbReference>
<dbReference type="SUPFAM" id="SSF88946">
    <property type="entry name" value="Sigma2 domain of RNA polymerase sigma factors"/>
    <property type="match status" value="1"/>
</dbReference>
<feature type="compositionally biased region" description="Pro residues" evidence="1">
    <location>
        <begin position="424"/>
        <end position="433"/>
    </location>
</feature>
<dbReference type="SUPFAM" id="SSF88659">
    <property type="entry name" value="Sigma3 and sigma4 domains of RNA polymerase sigma factors"/>
    <property type="match status" value="1"/>
</dbReference>
<dbReference type="InterPro" id="IPR007627">
    <property type="entry name" value="RNA_pol_sigma70_r2"/>
</dbReference>
<dbReference type="PANTHER" id="PTHR47756:SF2">
    <property type="entry name" value="BLL6612 PROTEIN"/>
    <property type="match status" value="1"/>
</dbReference>
<feature type="compositionally biased region" description="Low complexity" evidence="1">
    <location>
        <begin position="413"/>
        <end position="423"/>
    </location>
</feature>
<evidence type="ECO:0000259" key="4">
    <source>
        <dbReference type="Pfam" id="PF20239"/>
    </source>
</evidence>
<dbReference type="Pfam" id="PF08281">
    <property type="entry name" value="Sigma70_r4_2"/>
    <property type="match status" value="1"/>
</dbReference>
<evidence type="ECO:0000313" key="6">
    <source>
        <dbReference type="Proteomes" id="UP000319771"/>
    </source>
</evidence>
<reference evidence="5 6" key="1">
    <citation type="journal article" date="2019" name="Nat. Microbiol.">
        <title>Mediterranean grassland soil C-N compound turnover is dependent on rainfall and depth, and is mediated by genomically divergent microorganisms.</title>
        <authorList>
            <person name="Diamond S."/>
            <person name="Andeer P.F."/>
            <person name="Li Z."/>
            <person name="Crits-Christoph A."/>
            <person name="Burstein D."/>
            <person name="Anantharaman K."/>
            <person name="Lane K.R."/>
            <person name="Thomas B.C."/>
            <person name="Pan C."/>
            <person name="Northen T.R."/>
            <person name="Banfield J.F."/>
        </authorList>
    </citation>
    <scope>NUCLEOTIDE SEQUENCE [LARGE SCALE GENOMIC DNA]</scope>
    <source>
        <strain evidence="5">WS_11</strain>
    </source>
</reference>
<dbReference type="InterPro" id="IPR014284">
    <property type="entry name" value="RNA_pol_sigma-70_dom"/>
</dbReference>
<dbReference type="Gene3D" id="1.10.1740.10">
    <property type="match status" value="1"/>
</dbReference>
<dbReference type="GO" id="GO:0016987">
    <property type="term" value="F:sigma factor activity"/>
    <property type="evidence" value="ECO:0007669"/>
    <property type="project" value="InterPro"/>
</dbReference>